<name>A0A1W0WJW3_HYPEX</name>
<gene>
    <name evidence="2" type="ORF">BV898_10327</name>
</gene>
<comment type="caution">
    <text evidence="2">The sequence shown here is derived from an EMBL/GenBank/DDBJ whole genome shotgun (WGS) entry which is preliminary data.</text>
</comment>
<protein>
    <submittedName>
        <fullName evidence="2">Uncharacterized protein</fullName>
    </submittedName>
</protein>
<organism evidence="2 3">
    <name type="scientific">Hypsibius exemplaris</name>
    <name type="common">Freshwater tardigrade</name>
    <dbReference type="NCBI Taxonomy" id="2072580"/>
    <lineage>
        <taxon>Eukaryota</taxon>
        <taxon>Metazoa</taxon>
        <taxon>Ecdysozoa</taxon>
        <taxon>Tardigrada</taxon>
        <taxon>Eutardigrada</taxon>
        <taxon>Parachela</taxon>
        <taxon>Hypsibioidea</taxon>
        <taxon>Hypsibiidae</taxon>
        <taxon>Hypsibius</taxon>
    </lineage>
</organism>
<accession>A0A1W0WJW3</accession>
<evidence type="ECO:0000256" key="1">
    <source>
        <dbReference type="SAM" id="Phobius"/>
    </source>
</evidence>
<dbReference type="OrthoDB" id="409956at2759"/>
<keyword evidence="3" id="KW-1185">Reference proteome</keyword>
<sequence>MASTFRHFPSKCNVDKPIKTYYADNVSCVVGGKMTNRVSALLEVILHEIGQLIDHNCKPDGNRFFRAFSMLLHGTEDRWEEVKAQILLYAEMLLDTRTSFAFTRVLAIITLLFAIPCLLPALQQQHRNLLHALNQSAVPDASLSFHHSPMHRFQSHHDLQSFCRMSYLLESFLMDLVSQDAAGDGSDIELADSVGRRHRIIEDQDDWDEHFEEEEPSKPSRNLAEQSILVIEPYIELPPACYDLKEPALSSDFNLSDIAAEFETHPVLESDAD</sequence>
<keyword evidence="1" id="KW-0812">Transmembrane</keyword>
<feature type="transmembrane region" description="Helical" evidence="1">
    <location>
        <begin position="101"/>
        <end position="122"/>
    </location>
</feature>
<proteinExistence type="predicted"/>
<keyword evidence="1" id="KW-1133">Transmembrane helix</keyword>
<reference evidence="3" key="1">
    <citation type="submission" date="2017-01" db="EMBL/GenBank/DDBJ databases">
        <title>Comparative genomics of anhydrobiosis in the tardigrade Hypsibius dujardini.</title>
        <authorList>
            <person name="Yoshida Y."/>
            <person name="Koutsovoulos G."/>
            <person name="Laetsch D."/>
            <person name="Stevens L."/>
            <person name="Kumar S."/>
            <person name="Horikawa D."/>
            <person name="Ishino K."/>
            <person name="Komine S."/>
            <person name="Tomita M."/>
            <person name="Blaxter M."/>
            <person name="Arakawa K."/>
        </authorList>
    </citation>
    <scope>NUCLEOTIDE SEQUENCE [LARGE SCALE GENOMIC DNA]</scope>
    <source>
        <strain evidence="3">Z151</strain>
    </source>
</reference>
<keyword evidence="1" id="KW-0472">Membrane</keyword>
<evidence type="ECO:0000313" key="2">
    <source>
        <dbReference type="EMBL" id="OQV15452.1"/>
    </source>
</evidence>
<dbReference type="AlphaFoldDB" id="A0A1W0WJW3"/>
<evidence type="ECO:0000313" key="3">
    <source>
        <dbReference type="Proteomes" id="UP000192578"/>
    </source>
</evidence>
<dbReference type="Proteomes" id="UP000192578">
    <property type="component" value="Unassembled WGS sequence"/>
</dbReference>
<dbReference type="EMBL" id="MTYJ01000088">
    <property type="protein sequence ID" value="OQV15452.1"/>
    <property type="molecule type" value="Genomic_DNA"/>
</dbReference>